<keyword evidence="1" id="KW-0614">Plasmid</keyword>
<dbReference type="KEGG" id="dsc:ABOD76_21240"/>
<reference evidence="1" key="1">
    <citation type="submission" date="2024-06" db="EMBL/GenBank/DDBJ databases">
        <title>Draft Genome Sequence of Deinococcus sonorensis Type Strain KR-87, a Biofilm Producing Representative of the Genus Deinococcus.</title>
        <authorList>
            <person name="Boren L.S."/>
            <person name="Grosso R.A."/>
            <person name="Hugenberg-Cox A.N."/>
            <person name="Hill J.T.E."/>
            <person name="Albert C.M."/>
            <person name="Tuohy J.M."/>
        </authorList>
    </citation>
    <scope>NUCLEOTIDE SEQUENCE</scope>
    <source>
        <strain evidence="1">KR-87</strain>
        <plasmid evidence="1">pDson02</plasmid>
    </source>
</reference>
<proteinExistence type="predicted"/>
<name>A0AAU7UEM7_9DEIO</name>
<protein>
    <submittedName>
        <fullName evidence="1">Uncharacterized protein</fullName>
    </submittedName>
</protein>
<sequence>MPEHVITLQPGEHALYQLRIWLEDDGGRPRWRASVKPPHEEQRRVFTSPDALLRYLESCLSAVEPSV</sequence>
<accession>A0AAU7UEM7</accession>
<gene>
    <name evidence="1" type="ORF">ABOD76_21240</name>
</gene>
<dbReference type="RefSeq" id="WP_350245373.1">
    <property type="nucleotide sequence ID" value="NZ_CP158300.1"/>
</dbReference>
<dbReference type="EMBL" id="CP158300">
    <property type="protein sequence ID" value="XBV87223.1"/>
    <property type="molecule type" value="Genomic_DNA"/>
</dbReference>
<dbReference type="AlphaFoldDB" id="A0AAU7UEM7"/>
<evidence type="ECO:0000313" key="1">
    <source>
        <dbReference type="EMBL" id="XBV87223.1"/>
    </source>
</evidence>
<organism evidence="1">
    <name type="scientific">Deinococcus sonorensis KR-87</name>
    <dbReference type="NCBI Taxonomy" id="694439"/>
    <lineage>
        <taxon>Bacteria</taxon>
        <taxon>Thermotogati</taxon>
        <taxon>Deinococcota</taxon>
        <taxon>Deinococci</taxon>
        <taxon>Deinococcales</taxon>
        <taxon>Deinococcaceae</taxon>
        <taxon>Deinococcus</taxon>
    </lineage>
</organism>
<geneLocation type="plasmid" evidence="1">
    <name>pDson02</name>
</geneLocation>